<dbReference type="InterPro" id="IPR036709">
    <property type="entry name" value="Autotransporte_beta_dom_sf"/>
</dbReference>
<reference evidence="3 4" key="1">
    <citation type="submission" date="2014-06" db="EMBL/GenBank/DDBJ databases">
        <title>The genome of the endonuclear symbiont Nucleicultrix amoebiphila.</title>
        <authorList>
            <person name="Schulz F."/>
            <person name="Horn M."/>
        </authorList>
    </citation>
    <scope>NUCLEOTIDE SEQUENCE [LARGE SCALE GENOMIC DNA]</scope>
    <source>
        <strain evidence="3 4">FS5</strain>
    </source>
</reference>
<dbReference type="Gene3D" id="2.40.128.130">
    <property type="entry name" value="Autotransporter beta-domain"/>
    <property type="match status" value="1"/>
</dbReference>
<feature type="region of interest" description="Disordered" evidence="1">
    <location>
        <begin position="48"/>
        <end position="67"/>
    </location>
</feature>
<dbReference type="PROSITE" id="PS51208">
    <property type="entry name" value="AUTOTRANSPORTER"/>
    <property type="match status" value="1"/>
</dbReference>
<dbReference type="OrthoDB" id="9938206at2"/>
<evidence type="ECO:0000313" key="4">
    <source>
        <dbReference type="Proteomes" id="UP000237351"/>
    </source>
</evidence>
<evidence type="ECO:0000313" key="3">
    <source>
        <dbReference type="EMBL" id="ARN84901.1"/>
    </source>
</evidence>
<accession>A0A1W6N527</accession>
<name>A0A1W6N527_9PROT</name>
<dbReference type="SUPFAM" id="SSF103515">
    <property type="entry name" value="Autotransporter"/>
    <property type="match status" value="1"/>
</dbReference>
<dbReference type="SMART" id="SM00869">
    <property type="entry name" value="Autotransporter"/>
    <property type="match status" value="1"/>
</dbReference>
<dbReference type="KEGG" id="naf:GQ61_05930"/>
<keyword evidence="4" id="KW-1185">Reference proteome</keyword>
<dbReference type="InterPro" id="IPR005546">
    <property type="entry name" value="Autotransporte_beta"/>
</dbReference>
<feature type="compositionally biased region" description="Low complexity" evidence="1">
    <location>
        <begin position="51"/>
        <end position="60"/>
    </location>
</feature>
<proteinExistence type="predicted"/>
<dbReference type="RefSeq" id="WP_085784408.1">
    <property type="nucleotide sequence ID" value="NZ_CP008743.1"/>
</dbReference>
<dbReference type="Pfam" id="PF03797">
    <property type="entry name" value="Autotransporter"/>
    <property type="match status" value="1"/>
</dbReference>
<dbReference type="Proteomes" id="UP000237351">
    <property type="component" value="Chromosome"/>
</dbReference>
<evidence type="ECO:0000256" key="1">
    <source>
        <dbReference type="SAM" id="MobiDB-lite"/>
    </source>
</evidence>
<gene>
    <name evidence="3" type="ORF">GQ61_05930</name>
</gene>
<dbReference type="EMBL" id="CP008743">
    <property type="protein sequence ID" value="ARN84901.1"/>
    <property type="molecule type" value="Genomic_DNA"/>
</dbReference>
<evidence type="ECO:0000259" key="2">
    <source>
        <dbReference type="PROSITE" id="PS51208"/>
    </source>
</evidence>
<protein>
    <recommendedName>
        <fullName evidence="2">Autotransporter domain-containing protein</fullName>
    </recommendedName>
</protein>
<feature type="domain" description="Autotransporter" evidence="2">
    <location>
        <begin position="285"/>
        <end position="571"/>
    </location>
</feature>
<organism evidence="3 4">
    <name type="scientific">Candidatus Nucleicultrix amoebiphila FS5</name>
    <dbReference type="NCBI Taxonomy" id="1414854"/>
    <lineage>
        <taxon>Bacteria</taxon>
        <taxon>Pseudomonadati</taxon>
        <taxon>Pseudomonadota</taxon>
        <taxon>Alphaproteobacteria</taxon>
        <taxon>Holosporales</taxon>
        <taxon>Candidatus Nucleicultricaceae</taxon>
        <taxon>Candidatus Nucleicultrix</taxon>
    </lineage>
</organism>
<sequence length="571" mass="62640">MGTLPSFLHVRAPRFLNQISFKEKITLKVLGIGLTAISFNTEVHAGNWPSTTLNTPNNTTGDAGNNDVVPSPNRLIVGDSFSNSNASIKKTNELIQGFLTVNGGATLGGFGKFNYDLITFQDLSTFELGVAADSVFSVTPRTSTGAFALFGNVRLIVNAEPGTYGTGTTFFIGNIDANSPGTFSPTSTNGLVEIVGFSNLATTGLTVTVRDASTTIPVNIPTADVGSLATNIGQHGLDRAAIGDVDDFMPQLTFRPASTRNPLKSRTSFSKAMAIMSQQQKPFIIEKNHQRFWVTPYYIQGKTNLQVNGDSKDYNEGIMSGYQRSFWKDTATFGGTVGLGMGQQYTPTAFGMDNRVNSKFLFLGAYHSLKFLESGRYDFNITGGLGRHDALRNGNPAPNIFYQANGDFSSKSLSANLLGSWLFKLPYNYSFRPSVGFTMGYNALAGYTENNAGTFNQVYGRKVTRSREPYVGVGLRKRWDTKDYVFKLTGILEHGYEFGDDRTNSRVSLQTNTTSGFEVNNRGYGRHANYLTVYGSALDTKINLKFYLTYAGTLKRFRTVHAISLKTEYRW</sequence>
<dbReference type="AlphaFoldDB" id="A0A1W6N527"/>